<evidence type="ECO:0000256" key="7">
    <source>
        <dbReference type="ARBA" id="ARBA00042755"/>
    </source>
</evidence>
<evidence type="ECO:0000256" key="9">
    <source>
        <dbReference type="ARBA" id="ARBA00049004"/>
    </source>
</evidence>
<feature type="domain" description="AMP-binding enzyme C-terminal" evidence="11">
    <location>
        <begin position="563"/>
        <end position="641"/>
    </location>
</feature>
<gene>
    <name evidence="14" type="primary">LOC106168820</name>
</gene>
<dbReference type="STRING" id="7574.A0A1S3IZ40"/>
<dbReference type="KEGG" id="lak:106168820"/>
<dbReference type="SUPFAM" id="SSF56801">
    <property type="entry name" value="Acetyl-CoA synthetase-like"/>
    <property type="match status" value="1"/>
</dbReference>
<dbReference type="PANTHER" id="PTHR43347:SF3">
    <property type="entry name" value="ACYL-COA SYNTHETASE SHORT-CHAIN FAMILY MEMBER 3, MITOCHONDRIAL"/>
    <property type="match status" value="1"/>
</dbReference>
<dbReference type="Gene3D" id="3.40.50.12780">
    <property type="entry name" value="N-terminal domain of ligase-like"/>
    <property type="match status" value="1"/>
</dbReference>
<dbReference type="PROSITE" id="PS00455">
    <property type="entry name" value="AMP_BINDING"/>
    <property type="match status" value="1"/>
</dbReference>
<dbReference type="RefSeq" id="XP_013403467.1">
    <property type="nucleotide sequence ID" value="XM_013548013.1"/>
</dbReference>
<proteinExistence type="inferred from homology"/>
<dbReference type="InterPro" id="IPR045851">
    <property type="entry name" value="AMP-bd_C_sf"/>
</dbReference>
<evidence type="ECO:0000256" key="6">
    <source>
        <dbReference type="ARBA" id="ARBA00040004"/>
    </source>
</evidence>
<feature type="domain" description="Acetyl-coenzyme A synthetase N-terminal" evidence="12">
    <location>
        <begin position="47"/>
        <end position="101"/>
    </location>
</feature>
<dbReference type="Proteomes" id="UP000085678">
    <property type="component" value="Unplaced"/>
</dbReference>
<accession>A0A1S3IZ40</accession>
<dbReference type="EC" id="6.2.1.1" evidence="4"/>
<organism evidence="13 14">
    <name type="scientific">Lingula anatina</name>
    <name type="common">Brachiopod</name>
    <name type="synonym">Lingula unguis</name>
    <dbReference type="NCBI Taxonomy" id="7574"/>
    <lineage>
        <taxon>Eukaryota</taxon>
        <taxon>Metazoa</taxon>
        <taxon>Spiralia</taxon>
        <taxon>Lophotrochozoa</taxon>
        <taxon>Brachiopoda</taxon>
        <taxon>Linguliformea</taxon>
        <taxon>Lingulata</taxon>
        <taxon>Lingulida</taxon>
        <taxon>Linguloidea</taxon>
        <taxon>Lingulidae</taxon>
        <taxon>Lingula</taxon>
    </lineage>
</organism>
<comment type="catalytic activity">
    <reaction evidence="8">
        <text>butanoate + ATP + CoA = butanoyl-CoA + AMP + diphosphate</text>
        <dbReference type="Rhea" id="RHEA:46172"/>
        <dbReference type="ChEBI" id="CHEBI:17968"/>
        <dbReference type="ChEBI" id="CHEBI:30616"/>
        <dbReference type="ChEBI" id="CHEBI:33019"/>
        <dbReference type="ChEBI" id="CHEBI:57287"/>
        <dbReference type="ChEBI" id="CHEBI:57371"/>
        <dbReference type="ChEBI" id="CHEBI:456215"/>
    </reaction>
    <physiologicalReaction direction="left-to-right" evidence="8">
        <dbReference type="Rhea" id="RHEA:46173"/>
    </physiologicalReaction>
</comment>
<reference evidence="14" key="1">
    <citation type="submission" date="2025-08" db="UniProtKB">
        <authorList>
            <consortium name="RefSeq"/>
        </authorList>
    </citation>
    <scope>IDENTIFICATION</scope>
    <source>
        <tissue evidence="14">Gonads</tissue>
    </source>
</reference>
<evidence type="ECO:0000256" key="2">
    <source>
        <dbReference type="ARBA" id="ARBA00006432"/>
    </source>
</evidence>
<dbReference type="InParanoid" id="A0A1S3IZ40"/>
<feature type="domain" description="AMP-dependent synthetase/ligase" evidence="10">
    <location>
        <begin position="108"/>
        <end position="499"/>
    </location>
</feature>
<dbReference type="Pfam" id="PF16177">
    <property type="entry name" value="ACAS_N"/>
    <property type="match status" value="1"/>
</dbReference>
<dbReference type="EC" id="6.2.1.17" evidence="3"/>
<dbReference type="Gene3D" id="3.30.300.30">
    <property type="match status" value="1"/>
</dbReference>
<dbReference type="InterPro" id="IPR000873">
    <property type="entry name" value="AMP-dep_synth/lig_dom"/>
</dbReference>
<dbReference type="FunFam" id="3.40.50.12780:FF:000011">
    <property type="entry name" value="Acetyl-coenzyme A synthetase 2-like, mitochondrial"/>
    <property type="match status" value="1"/>
</dbReference>
<comment type="similarity">
    <text evidence="2">Belongs to the ATP-dependent AMP-binding enzyme family.</text>
</comment>
<sequence length="693" mass="76334">MASAVRAARTQLQKLSTCQIYAVQNNSRVISAKVDNRRRYSHYEHVYNNAFMKSKTKPDEFWAEAAENISWMKKFDKVLDNSNPPFSKWFVGGQLNTCYNAIDRHVEQGYGDHVAVIHDSPVTNTQQKITFAQLQDQVSRFAGALTKHGVKKGEVVLIYMPMIPEAIIAMLACARIGAVHSLVFGGFAAKELSTRIAHAEPKVIVSANCGIEPGRVVSYKPILDEAIQLSGFQPNACLIYNRTCSEASGLPLPAADMTSGRDYDFVEELSTSQPHDCVPVDATDPVYLLYTSGTTGLPKAVVRPSGGHAVALHWSMWNIYGMRPREVWWAASDLGWVVGHSYICYAPLLHGNTTVIFEGKPVGTPDAGVFFRVLEEHEVSSMFVAPTALRAIRREDPDAVLSKKYTPKKFRGLFVAGEHCDHETMEWARDILHKPILDNWWQTETGWAITSTCVGLANHLYPPPGVAGKPVPGYDVKVIRDDGSECIDDELGNIVVKLPLPPGTFSTLYKADERFRDVYFKKFPGYYDTMDAGFRDHLGNIAVMARADDVINVAGHRLSTGQLEEVMLELNELAECAVVGVKDSLKGQIPIGLCVLKAGVTKPHDEIIASVVKQVRDHIGPVASFKKAVIVHKLPKTRSGKIARNTIAAMADGKPFKIPVTIEDAGVYPDIKRALQGIGLAPDVVEEQKAMKV</sequence>
<evidence type="ECO:0000259" key="10">
    <source>
        <dbReference type="Pfam" id="PF00501"/>
    </source>
</evidence>
<protein>
    <recommendedName>
        <fullName evidence="6">Acyl-CoA synthetase short-chain family member 3, mitochondrial</fullName>
        <ecNumber evidence="4">6.2.1.1</ecNumber>
        <ecNumber evidence="3">6.2.1.17</ecNumber>
    </recommendedName>
    <alternativeName>
        <fullName evidence="7">Acetate--CoA ligase 3</fullName>
    </alternativeName>
    <alternativeName>
        <fullName evidence="5">Propionate--CoA ligase</fullName>
    </alternativeName>
</protein>
<dbReference type="InterPro" id="IPR025110">
    <property type="entry name" value="AMP-bd_C"/>
</dbReference>
<comment type="catalytic activity">
    <reaction evidence="9">
        <text>propanoate + ATP + CoA = propanoyl-CoA + AMP + diphosphate</text>
        <dbReference type="Rhea" id="RHEA:20373"/>
        <dbReference type="ChEBI" id="CHEBI:17272"/>
        <dbReference type="ChEBI" id="CHEBI:30616"/>
        <dbReference type="ChEBI" id="CHEBI:33019"/>
        <dbReference type="ChEBI" id="CHEBI:57287"/>
        <dbReference type="ChEBI" id="CHEBI:57392"/>
        <dbReference type="ChEBI" id="CHEBI:456215"/>
        <dbReference type="EC" id="6.2.1.17"/>
    </reaction>
    <physiologicalReaction direction="left-to-right" evidence="9">
        <dbReference type="Rhea" id="RHEA:20374"/>
    </physiologicalReaction>
</comment>
<dbReference type="InterPro" id="IPR042099">
    <property type="entry name" value="ANL_N_sf"/>
</dbReference>
<dbReference type="Pfam" id="PF00501">
    <property type="entry name" value="AMP-binding"/>
    <property type="match status" value="1"/>
</dbReference>
<evidence type="ECO:0000256" key="1">
    <source>
        <dbReference type="ARBA" id="ARBA00001884"/>
    </source>
</evidence>
<dbReference type="GO" id="GO:0005759">
    <property type="term" value="C:mitochondrial matrix"/>
    <property type="evidence" value="ECO:0007669"/>
    <property type="project" value="TreeGrafter"/>
</dbReference>
<dbReference type="OrthoDB" id="10253869at2759"/>
<evidence type="ECO:0000259" key="11">
    <source>
        <dbReference type="Pfam" id="PF13193"/>
    </source>
</evidence>
<dbReference type="GO" id="GO:0003987">
    <property type="term" value="F:acetate-CoA ligase activity"/>
    <property type="evidence" value="ECO:0007669"/>
    <property type="project" value="UniProtKB-EC"/>
</dbReference>
<dbReference type="PANTHER" id="PTHR43347">
    <property type="entry name" value="ACYL-COA SYNTHETASE"/>
    <property type="match status" value="1"/>
</dbReference>
<evidence type="ECO:0000313" key="13">
    <source>
        <dbReference type="Proteomes" id="UP000085678"/>
    </source>
</evidence>
<evidence type="ECO:0000256" key="4">
    <source>
        <dbReference type="ARBA" id="ARBA00013275"/>
    </source>
</evidence>
<dbReference type="OMA" id="FIMGRTD"/>
<dbReference type="InterPro" id="IPR032387">
    <property type="entry name" value="ACAS_N"/>
</dbReference>
<name>A0A1S3IZ40_LINAN</name>
<dbReference type="InterPro" id="IPR020845">
    <property type="entry name" value="AMP-binding_CS"/>
</dbReference>
<dbReference type="AlphaFoldDB" id="A0A1S3IZ40"/>
<evidence type="ECO:0000256" key="8">
    <source>
        <dbReference type="ARBA" id="ARBA00047935"/>
    </source>
</evidence>
<evidence type="ECO:0000313" key="14">
    <source>
        <dbReference type="RefSeq" id="XP_013403467.1"/>
    </source>
</evidence>
<keyword evidence="13" id="KW-1185">Reference proteome</keyword>
<dbReference type="GeneID" id="106168820"/>
<dbReference type="GO" id="GO:0050218">
    <property type="term" value="F:propionate-CoA ligase activity"/>
    <property type="evidence" value="ECO:0007669"/>
    <property type="project" value="UniProtKB-EC"/>
</dbReference>
<dbReference type="FunCoup" id="A0A1S3IZ40">
    <property type="interactions" value="98"/>
</dbReference>
<evidence type="ECO:0000259" key="12">
    <source>
        <dbReference type="Pfam" id="PF16177"/>
    </source>
</evidence>
<evidence type="ECO:0000256" key="3">
    <source>
        <dbReference type="ARBA" id="ARBA00012985"/>
    </source>
</evidence>
<evidence type="ECO:0000256" key="5">
    <source>
        <dbReference type="ARBA" id="ARBA00029726"/>
    </source>
</evidence>
<comment type="catalytic activity">
    <reaction evidence="1">
        <text>acetate + ATP + CoA = acetyl-CoA + AMP + diphosphate</text>
        <dbReference type="Rhea" id="RHEA:23176"/>
        <dbReference type="ChEBI" id="CHEBI:30089"/>
        <dbReference type="ChEBI" id="CHEBI:30616"/>
        <dbReference type="ChEBI" id="CHEBI:33019"/>
        <dbReference type="ChEBI" id="CHEBI:57287"/>
        <dbReference type="ChEBI" id="CHEBI:57288"/>
        <dbReference type="ChEBI" id="CHEBI:456215"/>
        <dbReference type="EC" id="6.2.1.1"/>
    </reaction>
    <physiologicalReaction direction="left-to-right" evidence="1">
        <dbReference type="Rhea" id="RHEA:23177"/>
    </physiologicalReaction>
</comment>
<dbReference type="Pfam" id="PF13193">
    <property type="entry name" value="AMP-binding_C"/>
    <property type="match status" value="1"/>
</dbReference>